<dbReference type="InterPro" id="IPR033248">
    <property type="entry name" value="Transketolase_C"/>
</dbReference>
<dbReference type="InterPro" id="IPR009014">
    <property type="entry name" value="Transketo_C/PFOR_II"/>
</dbReference>
<keyword evidence="3" id="KW-0786">Thiamine pyrophosphate</keyword>
<dbReference type="PANTHER" id="PTHR43825:SF1">
    <property type="entry name" value="TRANSKETOLASE-LIKE PYRIMIDINE-BINDING DOMAIN-CONTAINING PROTEIN"/>
    <property type="match status" value="1"/>
</dbReference>
<dbReference type="InterPro" id="IPR029061">
    <property type="entry name" value="THDP-binding"/>
</dbReference>
<dbReference type="Pfam" id="PF02779">
    <property type="entry name" value="Transket_pyr"/>
    <property type="match status" value="1"/>
</dbReference>
<evidence type="ECO:0000313" key="6">
    <source>
        <dbReference type="Proteomes" id="UP000265882"/>
    </source>
</evidence>
<dbReference type="FunFam" id="3.40.50.970:FF:000129">
    <property type="entry name" value="Transketolase"/>
    <property type="match status" value="1"/>
</dbReference>
<evidence type="ECO:0000256" key="1">
    <source>
        <dbReference type="ARBA" id="ARBA00001964"/>
    </source>
</evidence>
<evidence type="ECO:0000313" key="5">
    <source>
        <dbReference type="EMBL" id="RJP20656.1"/>
    </source>
</evidence>
<comment type="caution">
    <text evidence="5">The sequence shown here is derived from an EMBL/GenBank/DDBJ whole genome shotgun (WGS) entry which is preliminary data.</text>
</comment>
<comment type="similarity">
    <text evidence="2">Belongs to the transketolase family.</text>
</comment>
<dbReference type="InterPro" id="IPR051157">
    <property type="entry name" value="PDH/Transketolase"/>
</dbReference>
<dbReference type="Proteomes" id="UP000265882">
    <property type="component" value="Unassembled WGS sequence"/>
</dbReference>
<dbReference type="Gene3D" id="3.40.50.920">
    <property type="match status" value="1"/>
</dbReference>
<organism evidence="5 6">
    <name type="scientific">Abyssobacteria bacterium (strain SURF_5)</name>
    <dbReference type="NCBI Taxonomy" id="2093360"/>
    <lineage>
        <taxon>Bacteria</taxon>
        <taxon>Pseudomonadati</taxon>
        <taxon>Candidatus Hydrogenedentota</taxon>
        <taxon>Candidatus Abyssobacteria</taxon>
    </lineage>
</organism>
<dbReference type="PANTHER" id="PTHR43825">
    <property type="entry name" value="PYRUVATE DEHYDROGENASE E1 COMPONENT"/>
    <property type="match status" value="1"/>
</dbReference>
<dbReference type="CDD" id="cd07033">
    <property type="entry name" value="TPP_PYR_DXS_TK_like"/>
    <property type="match status" value="1"/>
</dbReference>
<dbReference type="SUPFAM" id="SSF52922">
    <property type="entry name" value="TK C-terminal domain-like"/>
    <property type="match status" value="1"/>
</dbReference>
<evidence type="ECO:0000259" key="4">
    <source>
        <dbReference type="SMART" id="SM00861"/>
    </source>
</evidence>
<feature type="domain" description="Transketolase-like pyrimidine-binding" evidence="4">
    <location>
        <begin position="15"/>
        <end position="180"/>
    </location>
</feature>
<dbReference type="SMART" id="SM00861">
    <property type="entry name" value="Transket_pyr"/>
    <property type="match status" value="1"/>
</dbReference>
<proteinExistence type="inferred from homology"/>
<dbReference type="InterPro" id="IPR005475">
    <property type="entry name" value="Transketolase-like_Pyr-bd"/>
</dbReference>
<dbReference type="EMBL" id="QZKU01000075">
    <property type="protein sequence ID" value="RJP20656.1"/>
    <property type="molecule type" value="Genomic_DNA"/>
</dbReference>
<sequence length="326" mass="35761">MAEGFTYNIETIDMLTQAEVYGKMLVEMGHRNKNIVVLTADLMRSNKTGEFFRAFPERSFNVGIAEQNLFGVAAGLARAGKIPFVSTFAAFASMRACEQVRTDIAYNYLPVKIVATHSGLSMGTGGPTHFATEDIAIMRSFANMTVIVPADAIETARAVSASLEWPGPVYMRIGRGLEPAAYENDRYDFQVGKSVLMRDGSDVTVISCGMAVLAAIETSRSLEQEGLSVRVVNMHTIKPIDRDAIVKAARETRYIITAEEHNIIGGLGSAVAEVLAEEGLPVKLKRLGIPDEYSEIGYPEFLYNRYNLDPPSMSAAINRLREQKAF</sequence>
<dbReference type="SUPFAM" id="SSF52518">
    <property type="entry name" value="Thiamin diphosphate-binding fold (THDP-binding)"/>
    <property type="match status" value="1"/>
</dbReference>
<evidence type="ECO:0000256" key="3">
    <source>
        <dbReference type="ARBA" id="ARBA00023052"/>
    </source>
</evidence>
<protein>
    <submittedName>
        <fullName evidence="5">Transketolase family protein</fullName>
    </submittedName>
</protein>
<dbReference type="AlphaFoldDB" id="A0A3A4NRG4"/>
<gene>
    <name evidence="5" type="ORF">C4520_10900</name>
</gene>
<dbReference type="Pfam" id="PF02780">
    <property type="entry name" value="Transketolase_C"/>
    <property type="match status" value="1"/>
</dbReference>
<reference evidence="5 6" key="1">
    <citation type="journal article" date="2017" name="ISME J.">
        <title>Energy and carbon metabolisms in a deep terrestrial subsurface fluid microbial community.</title>
        <authorList>
            <person name="Momper L."/>
            <person name="Jungbluth S.P."/>
            <person name="Lee M.D."/>
            <person name="Amend J.P."/>
        </authorList>
    </citation>
    <scope>NUCLEOTIDE SEQUENCE [LARGE SCALE GENOMIC DNA]</scope>
    <source>
        <strain evidence="5">SURF_5</strain>
    </source>
</reference>
<dbReference type="Gene3D" id="3.40.50.970">
    <property type="match status" value="1"/>
</dbReference>
<name>A0A3A4NRG4_ABYX5</name>
<comment type="cofactor">
    <cofactor evidence="1">
        <name>thiamine diphosphate</name>
        <dbReference type="ChEBI" id="CHEBI:58937"/>
    </cofactor>
</comment>
<evidence type="ECO:0000256" key="2">
    <source>
        <dbReference type="ARBA" id="ARBA00007131"/>
    </source>
</evidence>
<accession>A0A3A4NRG4</accession>